<dbReference type="GO" id="GO:0016226">
    <property type="term" value="P:iron-sulfur cluster assembly"/>
    <property type="evidence" value="ECO:0007669"/>
    <property type="project" value="InterPro"/>
</dbReference>
<sequence length="99" mass="10679">MLIIPLDEIESVLDTEVRPALAAHQGNVTIVDYTGNVLRIRLTGKCSGCPSALLTTEDIIAVKIKEQLPQIKDVILVSGVSDDLIAQARALMHHRQPAG</sequence>
<dbReference type="GO" id="GO:0005506">
    <property type="term" value="F:iron ion binding"/>
    <property type="evidence" value="ECO:0007669"/>
    <property type="project" value="InterPro"/>
</dbReference>
<reference evidence="3 4" key="1">
    <citation type="submission" date="2015-06" db="EMBL/GenBank/DDBJ databases">
        <title>Draft genome sequence of beer spoilage bacterium Megasphaera cerevisiae type strain 20462.</title>
        <authorList>
            <person name="Kutumbaka K."/>
            <person name="Pasmowitz J."/>
            <person name="Mategko J."/>
            <person name="Reyes D."/>
            <person name="Friedrich A."/>
            <person name="Han S."/>
            <person name="Martens-Habbena W."/>
            <person name="Neal-McKinney J."/>
            <person name="Janagama H.K."/>
            <person name="Nadala C."/>
            <person name="Samadpour M."/>
        </authorList>
    </citation>
    <scope>NUCLEOTIDE SEQUENCE [LARGE SCALE GENOMIC DNA]</scope>
    <source>
        <strain evidence="3 4">DSM 20462</strain>
    </source>
</reference>
<comment type="caution">
    <text evidence="3">The sequence shown here is derived from an EMBL/GenBank/DDBJ whole genome shotgun (WGS) entry which is preliminary data.</text>
</comment>
<keyword evidence="4" id="KW-1185">Reference proteome</keyword>
<evidence type="ECO:0000313" key="4">
    <source>
        <dbReference type="Proteomes" id="UP000036503"/>
    </source>
</evidence>
<dbReference type="AlphaFoldDB" id="A0A0J6WZ67"/>
<dbReference type="InParanoid" id="A0A0J6WZ67"/>
<dbReference type="EMBL" id="LEKT01000004">
    <property type="protein sequence ID" value="KMO87523.1"/>
    <property type="molecule type" value="Genomic_DNA"/>
</dbReference>
<name>A0A0J6WZ67_9FIRM</name>
<gene>
    <name evidence="3" type="ORF">AB840_02080</name>
</gene>
<protein>
    <submittedName>
        <fullName evidence="3">Nitrogen fixation protein NifU</fullName>
    </submittedName>
</protein>
<dbReference type="RefSeq" id="WP_048513174.1">
    <property type="nucleotide sequence ID" value="NZ_FUXD01000006.1"/>
</dbReference>
<dbReference type="Proteomes" id="UP000036503">
    <property type="component" value="Unassembled WGS sequence"/>
</dbReference>
<dbReference type="SUPFAM" id="SSF117916">
    <property type="entry name" value="Fe-S cluster assembly (FSCA) domain-like"/>
    <property type="match status" value="1"/>
</dbReference>
<dbReference type="InterPro" id="IPR001075">
    <property type="entry name" value="NIF_FeS_clus_asmbl_NifU_C"/>
</dbReference>
<feature type="domain" description="NIF system FeS cluster assembly NifU C-terminal" evidence="2">
    <location>
        <begin position="9"/>
        <end position="75"/>
    </location>
</feature>
<dbReference type="Pfam" id="PF01106">
    <property type="entry name" value="NifU"/>
    <property type="match status" value="1"/>
</dbReference>
<evidence type="ECO:0000313" key="3">
    <source>
        <dbReference type="EMBL" id="KMO87523.1"/>
    </source>
</evidence>
<evidence type="ECO:0000259" key="2">
    <source>
        <dbReference type="Pfam" id="PF01106"/>
    </source>
</evidence>
<dbReference type="Gene3D" id="3.30.300.130">
    <property type="entry name" value="Fe-S cluster assembly (FSCA)"/>
    <property type="match status" value="1"/>
</dbReference>
<comment type="function">
    <text evidence="1">May be involved in the formation or repair of [Fe-S] clusters present in iron-sulfur proteins.</text>
</comment>
<dbReference type="OrthoDB" id="9796965at2"/>
<dbReference type="GO" id="GO:0051536">
    <property type="term" value="F:iron-sulfur cluster binding"/>
    <property type="evidence" value="ECO:0007669"/>
    <property type="project" value="InterPro"/>
</dbReference>
<dbReference type="InterPro" id="IPR034904">
    <property type="entry name" value="FSCA_dom_sf"/>
</dbReference>
<evidence type="ECO:0000256" key="1">
    <source>
        <dbReference type="ARBA" id="ARBA00049958"/>
    </source>
</evidence>
<accession>A0A0J6WZ67</accession>
<dbReference type="PATRIC" id="fig|1122219.3.peg.1656"/>
<proteinExistence type="predicted"/>
<dbReference type="FunCoup" id="A0A0J6WZ67">
    <property type="interactions" value="17"/>
</dbReference>
<organism evidence="3 4">
    <name type="scientific">Megasphaera cerevisiae DSM 20462</name>
    <dbReference type="NCBI Taxonomy" id="1122219"/>
    <lineage>
        <taxon>Bacteria</taxon>
        <taxon>Bacillati</taxon>
        <taxon>Bacillota</taxon>
        <taxon>Negativicutes</taxon>
        <taxon>Veillonellales</taxon>
        <taxon>Veillonellaceae</taxon>
        <taxon>Megasphaera</taxon>
    </lineage>
</organism>
<dbReference type="STRING" id="39029.BSR42_03055"/>